<proteinExistence type="predicted"/>
<feature type="region of interest" description="Disordered" evidence="1">
    <location>
        <begin position="95"/>
        <end position="116"/>
    </location>
</feature>
<evidence type="ECO:0000256" key="2">
    <source>
        <dbReference type="SAM" id="SignalP"/>
    </source>
</evidence>
<dbReference type="Proteomes" id="UP000287651">
    <property type="component" value="Unassembled WGS sequence"/>
</dbReference>
<sequence length="240" mass="26007">MRSNLLWALAVAVIVEEEGNDDKQEVEEAEGEDSDWGRRGLWLRLRQLQLGAMGSRWALKRREGTEVAGECNGSLGRLVALKWLRRGVLGFDKQWGPTRKRKQRSSGRGRCDSKDGRGGWAALEGVEMATLDLQVGRISKAEGPIKAAASRGGRMRAAAVVASWRWRQVMGVRGRRGDGGSGLRGSRVRGGGLLAVAGGVVDAVSSGDSAMAEGWRGRRQWRQREECPTLVAAKSKGGSD</sequence>
<protein>
    <recommendedName>
        <fullName evidence="5">DUF834 domain-containing protein</fullName>
    </recommendedName>
</protein>
<evidence type="ECO:0000256" key="1">
    <source>
        <dbReference type="SAM" id="MobiDB-lite"/>
    </source>
</evidence>
<feature type="region of interest" description="Disordered" evidence="1">
    <location>
        <begin position="214"/>
        <end position="240"/>
    </location>
</feature>
<feature type="signal peptide" evidence="2">
    <location>
        <begin position="1"/>
        <end position="19"/>
    </location>
</feature>
<evidence type="ECO:0008006" key="5">
    <source>
        <dbReference type="Google" id="ProtNLM"/>
    </source>
</evidence>
<reference evidence="3 4" key="1">
    <citation type="journal article" date="2014" name="Agronomy (Basel)">
        <title>A Draft Genome Sequence for Ensete ventricosum, the Drought-Tolerant Tree Against Hunger.</title>
        <authorList>
            <person name="Harrison J."/>
            <person name="Moore K.A."/>
            <person name="Paszkiewicz K."/>
            <person name="Jones T."/>
            <person name="Grant M."/>
            <person name="Ambacheew D."/>
            <person name="Muzemil S."/>
            <person name="Studholme D.J."/>
        </authorList>
    </citation>
    <scope>NUCLEOTIDE SEQUENCE [LARGE SCALE GENOMIC DNA]</scope>
</reference>
<organism evidence="3 4">
    <name type="scientific">Ensete ventricosum</name>
    <name type="common">Abyssinian banana</name>
    <name type="synonym">Musa ensete</name>
    <dbReference type="NCBI Taxonomy" id="4639"/>
    <lineage>
        <taxon>Eukaryota</taxon>
        <taxon>Viridiplantae</taxon>
        <taxon>Streptophyta</taxon>
        <taxon>Embryophyta</taxon>
        <taxon>Tracheophyta</taxon>
        <taxon>Spermatophyta</taxon>
        <taxon>Magnoliopsida</taxon>
        <taxon>Liliopsida</taxon>
        <taxon>Zingiberales</taxon>
        <taxon>Musaceae</taxon>
        <taxon>Ensete</taxon>
    </lineage>
</organism>
<keyword evidence="2" id="KW-0732">Signal</keyword>
<gene>
    <name evidence="3" type="ORF">B296_00009294</name>
</gene>
<feature type="chain" id="PRO_5019204173" description="DUF834 domain-containing protein" evidence="2">
    <location>
        <begin position="20"/>
        <end position="240"/>
    </location>
</feature>
<evidence type="ECO:0000313" key="4">
    <source>
        <dbReference type="Proteomes" id="UP000287651"/>
    </source>
</evidence>
<evidence type="ECO:0000313" key="3">
    <source>
        <dbReference type="EMBL" id="RRT66404.1"/>
    </source>
</evidence>
<dbReference type="EMBL" id="AMZH03005430">
    <property type="protein sequence ID" value="RRT66404.1"/>
    <property type="molecule type" value="Genomic_DNA"/>
</dbReference>
<accession>A0A426ZR65</accession>
<comment type="caution">
    <text evidence="3">The sequence shown here is derived from an EMBL/GenBank/DDBJ whole genome shotgun (WGS) entry which is preliminary data.</text>
</comment>
<dbReference type="AlphaFoldDB" id="A0A426ZR65"/>
<feature type="compositionally biased region" description="Basic residues" evidence="1">
    <location>
        <begin position="98"/>
        <end position="107"/>
    </location>
</feature>
<name>A0A426ZR65_ENSVE</name>